<evidence type="ECO:0000313" key="2">
    <source>
        <dbReference type="EMBL" id="MBM7636045.1"/>
    </source>
</evidence>
<feature type="transmembrane region" description="Helical" evidence="1">
    <location>
        <begin position="147"/>
        <end position="173"/>
    </location>
</feature>
<name>A0ABS2PKT4_9STRE</name>
<keyword evidence="1" id="KW-0812">Transmembrane</keyword>
<accession>A0ABS2PKT4</accession>
<proteinExistence type="predicted"/>
<reference evidence="2 3" key="1">
    <citation type="submission" date="2021-01" db="EMBL/GenBank/DDBJ databases">
        <title>Genomic Encyclopedia of Type Strains, Phase IV (KMG-IV): sequencing the most valuable type-strain genomes for metagenomic binning, comparative biology and taxonomic classification.</title>
        <authorList>
            <person name="Goeker M."/>
        </authorList>
    </citation>
    <scope>NUCLEOTIDE SEQUENCE [LARGE SCALE GENOMIC DNA]</scope>
    <source>
        <strain evidence="2 3">DSM 27513</strain>
    </source>
</reference>
<dbReference type="RefSeq" id="WP_205016939.1">
    <property type="nucleotide sequence ID" value="NZ_JAFBEI010000014.1"/>
</dbReference>
<comment type="caution">
    <text evidence="2">The sequence shown here is derived from an EMBL/GenBank/DDBJ whole genome shotgun (WGS) entry which is preliminary data.</text>
</comment>
<gene>
    <name evidence="2" type="ORF">JOC31_000864</name>
</gene>
<keyword evidence="1" id="KW-0472">Membrane</keyword>
<sequence length="194" mass="21638">MTRTEYLTQLERYLKRLPKEDYEEAMDYFIEYFDEAGPENVAQVIEELGSPKEAASDILYQLLDDKMDEQVTSPKKHLSLLWITLLAVLASPVAIPLFLILSAAIITVIAIFFAAFITLLGILFAGGVLGASIIYSGLTSLATSFSGGLLGIGLGLIIISCAIIVIFLGYLIFEWFVRLLFRFIKWMIQKGRKS</sequence>
<dbReference type="EMBL" id="JAFBEI010000014">
    <property type="protein sequence ID" value="MBM7636045.1"/>
    <property type="molecule type" value="Genomic_DNA"/>
</dbReference>
<dbReference type="Pfam" id="PF22564">
    <property type="entry name" value="HAAS"/>
    <property type="match status" value="1"/>
</dbReference>
<protein>
    <submittedName>
        <fullName evidence="2">Membrane protein</fullName>
    </submittedName>
</protein>
<dbReference type="Proteomes" id="UP000809081">
    <property type="component" value="Unassembled WGS sequence"/>
</dbReference>
<feature type="transmembrane region" description="Helical" evidence="1">
    <location>
        <begin position="108"/>
        <end position="135"/>
    </location>
</feature>
<organism evidence="2 3">
    <name type="scientific">Streptococcus saliviloxodontae</name>
    <dbReference type="NCBI Taxonomy" id="1349416"/>
    <lineage>
        <taxon>Bacteria</taxon>
        <taxon>Bacillati</taxon>
        <taxon>Bacillota</taxon>
        <taxon>Bacilli</taxon>
        <taxon>Lactobacillales</taxon>
        <taxon>Streptococcaceae</taxon>
        <taxon>Streptococcus</taxon>
    </lineage>
</organism>
<keyword evidence="1" id="KW-1133">Transmembrane helix</keyword>
<evidence type="ECO:0000313" key="3">
    <source>
        <dbReference type="Proteomes" id="UP000809081"/>
    </source>
</evidence>
<evidence type="ECO:0000256" key="1">
    <source>
        <dbReference type="SAM" id="Phobius"/>
    </source>
</evidence>
<feature type="transmembrane region" description="Helical" evidence="1">
    <location>
        <begin position="80"/>
        <end position="101"/>
    </location>
</feature>
<keyword evidence="3" id="KW-1185">Reference proteome</keyword>